<keyword evidence="4" id="KW-0489">Methyltransferase</keyword>
<evidence type="ECO:0000256" key="1">
    <source>
        <dbReference type="ARBA" id="ARBA00004123"/>
    </source>
</evidence>
<evidence type="ECO:0000313" key="10">
    <source>
        <dbReference type="Proteomes" id="UP000184383"/>
    </source>
</evidence>
<evidence type="ECO:0000313" key="9">
    <source>
        <dbReference type="EMBL" id="OJJ41601.1"/>
    </source>
</evidence>
<name>A0A1L9S365_ASPWE</name>
<evidence type="ECO:0000256" key="7">
    <source>
        <dbReference type="ARBA" id="ARBA00023242"/>
    </source>
</evidence>
<comment type="subcellular location">
    <subcellularLocation>
        <location evidence="2">Chromosome</location>
    </subcellularLocation>
    <subcellularLocation>
        <location evidence="1">Nucleus</location>
    </subcellularLocation>
</comment>
<dbReference type="InterPro" id="IPR046341">
    <property type="entry name" value="SET_dom_sf"/>
</dbReference>
<keyword evidence="6" id="KW-0949">S-adenosyl-L-methionine</keyword>
<dbReference type="GO" id="GO:0005694">
    <property type="term" value="C:chromosome"/>
    <property type="evidence" value="ECO:0007669"/>
    <property type="project" value="UniProtKB-SubCell"/>
</dbReference>
<dbReference type="InterPro" id="IPR050777">
    <property type="entry name" value="SET2_Histone-Lys_MeTrsfase"/>
</dbReference>
<dbReference type="PROSITE" id="PS50280">
    <property type="entry name" value="SET"/>
    <property type="match status" value="1"/>
</dbReference>
<keyword evidence="7" id="KW-0539">Nucleus</keyword>
<evidence type="ECO:0000256" key="5">
    <source>
        <dbReference type="ARBA" id="ARBA00022679"/>
    </source>
</evidence>
<dbReference type="Proteomes" id="UP000184383">
    <property type="component" value="Unassembled WGS sequence"/>
</dbReference>
<dbReference type="GO" id="GO:0005634">
    <property type="term" value="C:nucleus"/>
    <property type="evidence" value="ECO:0007669"/>
    <property type="project" value="UniProtKB-SubCell"/>
</dbReference>
<evidence type="ECO:0000256" key="4">
    <source>
        <dbReference type="ARBA" id="ARBA00022603"/>
    </source>
</evidence>
<keyword evidence="3" id="KW-0158">Chromosome</keyword>
<dbReference type="EMBL" id="KV878209">
    <property type="protein sequence ID" value="OJJ41601.1"/>
    <property type="molecule type" value="Genomic_DNA"/>
</dbReference>
<evidence type="ECO:0000259" key="8">
    <source>
        <dbReference type="PROSITE" id="PS50280"/>
    </source>
</evidence>
<organism evidence="9 10">
    <name type="scientific">Aspergillus wentii DTO 134E9</name>
    <dbReference type="NCBI Taxonomy" id="1073089"/>
    <lineage>
        <taxon>Eukaryota</taxon>
        <taxon>Fungi</taxon>
        <taxon>Dikarya</taxon>
        <taxon>Ascomycota</taxon>
        <taxon>Pezizomycotina</taxon>
        <taxon>Eurotiomycetes</taxon>
        <taxon>Eurotiomycetidae</taxon>
        <taxon>Eurotiales</taxon>
        <taxon>Aspergillaceae</taxon>
        <taxon>Aspergillus</taxon>
        <taxon>Aspergillus subgen. Cremei</taxon>
    </lineage>
</organism>
<dbReference type="InterPro" id="IPR001214">
    <property type="entry name" value="SET_dom"/>
</dbReference>
<dbReference type="RefSeq" id="XP_040695277.1">
    <property type="nucleotide sequence ID" value="XM_040834166.1"/>
</dbReference>
<dbReference type="SUPFAM" id="SSF82199">
    <property type="entry name" value="SET domain"/>
    <property type="match status" value="1"/>
</dbReference>
<dbReference type="Pfam" id="PF00856">
    <property type="entry name" value="SET"/>
    <property type="match status" value="1"/>
</dbReference>
<dbReference type="GO" id="GO:0008168">
    <property type="term" value="F:methyltransferase activity"/>
    <property type="evidence" value="ECO:0007669"/>
    <property type="project" value="UniProtKB-KW"/>
</dbReference>
<protein>
    <recommendedName>
        <fullName evidence="8">SET domain-containing protein</fullName>
    </recommendedName>
</protein>
<keyword evidence="10" id="KW-1185">Reference proteome</keyword>
<accession>A0A1L9S365</accession>
<dbReference type="SMART" id="SM00317">
    <property type="entry name" value="SET"/>
    <property type="match status" value="1"/>
</dbReference>
<sequence>MNPRKRDFDDFRLDCPRCTPPIYRRPYRTISEARNFARKIMAAIYFDINAICVNQNNVKNDPESPDIVRYCFESNEAIKLVDEAVMQKVNEVGSSSEGEQLNHQQKYIDAFLKRLDWRTLAICAYSSGFRLARREDFEVWEELIEMIWINRTSLNLFARTRALEFRDLLLRNAKHLPAVRQASEPLRNLAVGNPHLFYQASTGFLKVPTYEGVAQVPVKSCIFDPKKWNGEEDPTIRTKDDGCCDLCFSKEICSCTITASAASLVELSEYQYKGVGVRALGNFKKGCILDEFIGELYPNGYDGDPEYSLLHESKSSPKKHCVISPKHLGNWTRFINHSCNPSTVFRKRTIGKRTMMTVETLRDISIFEEITIDYGYGYWRNRRCACRAPNCPDF</sequence>
<feature type="domain" description="SET" evidence="8">
    <location>
        <begin position="263"/>
        <end position="375"/>
    </location>
</feature>
<dbReference type="Gene3D" id="2.170.270.10">
    <property type="entry name" value="SET domain"/>
    <property type="match status" value="1"/>
</dbReference>
<gene>
    <name evidence="9" type="ORF">ASPWEDRAFT_35178</name>
</gene>
<dbReference type="OrthoDB" id="308383at2759"/>
<dbReference type="PANTHER" id="PTHR22884">
    <property type="entry name" value="SET DOMAIN PROTEINS"/>
    <property type="match status" value="1"/>
</dbReference>
<dbReference type="GeneID" id="63750014"/>
<evidence type="ECO:0000256" key="3">
    <source>
        <dbReference type="ARBA" id="ARBA00022454"/>
    </source>
</evidence>
<dbReference type="STRING" id="1073089.A0A1L9S365"/>
<evidence type="ECO:0000256" key="2">
    <source>
        <dbReference type="ARBA" id="ARBA00004286"/>
    </source>
</evidence>
<dbReference type="VEuPathDB" id="FungiDB:ASPWEDRAFT_35178"/>
<keyword evidence="5" id="KW-0808">Transferase</keyword>
<evidence type="ECO:0000256" key="6">
    <source>
        <dbReference type="ARBA" id="ARBA00022691"/>
    </source>
</evidence>
<proteinExistence type="predicted"/>
<dbReference type="AlphaFoldDB" id="A0A1L9S365"/>
<reference evidence="10" key="1">
    <citation type="journal article" date="2017" name="Genome Biol.">
        <title>Comparative genomics reveals high biological diversity and specific adaptations in the industrially and medically important fungal genus Aspergillus.</title>
        <authorList>
            <person name="de Vries R.P."/>
            <person name="Riley R."/>
            <person name="Wiebenga A."/>
            <person name="Aguilar-Osorio G."/>
            <person name="Amillis S."/>
            <person name="Uchima C.A."/>
            <person name="Anderluh G."/>
            <person name="Asadollahi M."/>
            <person name="Askin M."/>
            <person name="Barry K."/>
            <person name="Battaglia E."/>
            <person name="Bayram O."/>
            <person name="Benocci T."/>
            <person name="Braus-Stromeyer S.A."/>
            <person name="Caldana C."/>
            <person name="Canovas D."/>
            <person name="Cerqueira G.C."/>
            <person name="Chen F."/>
            <person name="Chen W."/>
            <person name="Choi C."/>
            <person name="Clum A."/>
            <person name="Dos Santos R.A."/>
            <person name="Damasio A.R."/>
            <person name="Diallinas G."/>
            <person name="Emri T."/>
            <person name="Fekete E."/>
            <person name="Flipphi M."/>
            <person name="Freyberg S."/>
            <person name="Gallo A."/>
            <person name="Gournas C."/>
            <person name="Habgood R."/>
            <person name="Hainaut M."/>
            <person name="Harispe M.L."/>
            <person name="Henrissat B."/>
            <person name="Hilden K.S."/>
            <person name="Hope R."/>
            <person name="Hossain A."/>
            <person name="Karabika E."/>
            <person name="Karaffa L."/>
            <person name="Karanyi Z."/>
            <person name="Krasevec N."/>
            <person name="Kuo A."/>
            <person name="Kusch H."/>
            <person name="LaButti K."/>
            <person name="Lagendijk E.L."/>
            <person name="Lapidus A."/>
            <person name="Levasseur A."/>
            <person name="Lindquist E."/>
            <person name="Lipzen A."/>
            <person name="Logrieco A.F."/>
            <person name="MacCabe A."/>
            <person name="Maekelae M.R."/>
            <person name="Malavazi I."/>
            <person name="Melin P."/>
            <person name="Meyer V."/>
            <person name="Mielnichuk N."/>
            <person name="Miskei M."/>
            <person name="Molnar A.P."/>
            <person name="Mule G."/>
            <person name="Ngan C.Y."/>
            <person name="Orejas M."/>
            <person name="Orosz E."/>
            <person name="Ouedraogo J.P."/>
            <person name="Overkamp K.M."/>
            <person name="Park H.-S."/>
            <person name="Perrone G."/>
            <person name="Piumi F."/>
            <person name="Punt P.J."/>
            <person name="Ram A.F."/>
            <person name="Ramon A."/>
            <person name="Rauscher S."/>
            <person name="Record E."/>
            <person name="Riano-Pachon D.M."/>
            <person name="Robert V."/>
            <person name="Roehrig J."/>
            <person name="Ruller R."/>
            <person name="Salamov A."/>
            <person name="Salih N.S."/>
            <person name="Samson R.A."/>
            <person name="Sandor E."/>
            <person name="Sanguinetti M."/>
            <person name="Schuetze T."/>
            <person name="Sepcic K."/>
            <person name="Shelest E."/>
            <person name="Sherlock G."/>
            <person name="Sophianopoulou V."/>
            <person name="Squina F.M."/>
            <person name="Sun H."/>
            <person name="Susca A."/>
            <person name="Todd R.B."/>
            <person name="Tsang A."/>
            <person name="Unkles S.E."/>
            <person name="van de Wiele N."/>
            <person name="van Rossen-Uffink D."/>
            <person name="Oliveira J.V."/>
            <person name="Vesth T.C."/>
            <person name="Visser J."/>
            <person name="Yu J.-H."/>
            <person name="Zhou M."/>
            <person name="Andersen M.R."/>
            <person name="Archer D.B."/>
            <person name="Baker S.E."/>
            <person name="Benoit I."/>
            <person name="Brakhage A.A."/>
            <person name="Braus G.H."/>
            <person name="Fischer R."/>
            <person name="Frisvad J.C."/>
            <person name="Goldman G.H."/>
            <person name="Houbraken J."/>
            <person name="Oakley B."/>
            <person name="Pocsi I."/>
            <person name="Scazzocchio C."/>
            <person name="Seiboth B."/>
            <person name="vanKuyk P.A."/>
            <person name="Wortman J."/>
            <person name="Dyer P.S."/>
            <person name="Grigoriev I.V."/>
        </authorList>
    </citation>
    <scope>NUCLEOTIDE SEQUENCE [LARGE SCALE GENOMIC DNA]</scope>
    <source>
        <strain evidence="10">DTO 134E9</strain>
    </source>
</reference>
<dbReference type="GO" id="GO:0032259">
    <property type="term" value="P:methylation"/>
    <property type="evidence" value="ECO:0007669"/>
    <property type="project" value="UniProtKB-KW"/>
</dbReference>